<dbReference type="AlphaFoldDB" id="D8LT85"/>
<evidence type="ECO:0000313" key="2">
    <source>
        <dbReference type="EMBL" id="CBN77956.1"/>
    </source>
</evidence>
<feature type="compositionally biased region" description="Gly residues" evidence="1">
    <location>
        <begin position="347"/>
        <end position="357"/>
    </location>
</feature>
<feature type="region of interest" description="Disordered" evidence="1">
    <location>
        <begin position="211"/>
        <end position="275"/>
    </location>
</feature>
<proteinExistence type="predicted"/>
<dbReference type="InParanoid" id="D8LT85"/>
<reference evidence="2 3" key="1">
    <citation type="journal article" date="2010" name="Nature">
        <title>The Ectocarpus genome and the independent evolution of multicellularity in brown algae.</title>
        <authorList>
            <person name="Cock J.M."/>
            <person name="Sterck L."/>
            <person name="Rouze P."/>
            <person name="Scornet D."/>
            <person name="Allen A.E."/>
            <person name="Amoutzias G."/>
            <person name="Anthouard V."/>
            <person name="Artiguenave F."/>
            <person name="Aury J.M."/>
            <person name="Badger J.H."/>
            <person name="Beszteri B."/>
            <person name="Billiau K."/>
            <person name="Bonnet E."/>
            <person name="Bothwell J.H."/>
            <person name="Bowler C."/>
            <person name="Boyen C."/>
            <person name="Brownlee C."/>
            <person name="Carrano C.J."/>
            <person name="Charrier B."/>
            <person name="Cho G.Y."/>
            <person name="Coelho S.M."/>
            <person name="Collen J."/>
            <person name="Corre E."/>
            <person name="Da Silva C."/>
            <person name="Delage L."/>
            <person name="Delaroque N."/>
            <person name="Dittami S.M."/>
            <person name="Doulbeau S."/>
            <person name="Elias M."/>
            <person name="Farnham G."/>
            <person name="Gachon C.M."/>
            <person name="Gschloessl B."/>
            <person name="Heesch S."/>
            <person name="Jabbari K."/>
            <person name="Jubin C."/>
            <person name="Kawai H."/>
            <person name="Kimura K."/>
            <person name="Kloareg B."/>
            <person name="Kupper F.C."/>
            <person name="Lang D."/>
            <person name="Le Bail A."/>
            <person name="Leblanc C."/>
            <person name="Lerouge P."/>
            <person name="Lohr M."/>
            <person name="Lopez P.J."/>
            <person name="Martens C."/>
            <person name="Maumus F."/>
            <person name="Michel G."/>
            <person name="Miranda-Saavedra D."/>
            <person name="Morales J."/>
            <person name="Moreau H."/>
            <person name="Motomura T."/>
            <person name="Nagasato C."/>
            <person name="Napoli C.A."/>
            <person name="Nelson D.R."/>
            <person name="Nyvall-Collen P."/>
            <person name="Peters A.F."/>
            <person name="Pommier C."/>
            <person name="Potin P."/>
            <person name="Poulain J."/>
            <person name="Quesneville H."/>
            <person name="Read B."/>
            <person name="Rensing S.A."/>
            <person name="Ritter A."/>
            <person name="Rousvoal S."/>
            <person name="Samanta M."/>
            <person name="Samson G."/>
            <person name="Schroeder D.C."/>
            <person name="Segurens B."/>
            <person name="Strittmatter M."/>
            <person name="Tonon T."/>
            <person name="Tregear J.W."/>
            <person name="Valentin K."/>
            <person name="von Dassow P."/>
            <person name="Yamagishi T."/>
            <person name="Van de Peer Y."/>
            <person name="Wincker P."/>
        </authorList>
    </citation>
    <scope>NUCLEOTIDE SEQUENCE [LARGE SCALE GENOMIC DNA]</scope>
    <source>
        <strain evidence="3">Ec32 / CCAP1310/4</strain>
    </source>
</reference>
<evidence type="ECO:0000256" key="1">
    <source>
        <dbReference type="SAM" id="MobiDB-lite"/>
    </source>
</evidence>
<dbReference type="EMBL" id="FN649047">
    <property type="protein sequence ID" value="CBN77956.1"/>
    <property type="molecule type" value="Genomic_DNA"/>
</dbReference>
<sequence length="729" mass="76149">MVAMTPVEYAGGERTEVALDLDRGNLHVYHAARGEGRRDNHRVVPLSKVSASVAKRNPKLVVLRWSGRHLATIGQGAWRDVSGRNAAHRKRLKAVSITSSTAWNTGSVAKETPLLPSSSAAAAGAGVASAGWLNPGPEDDVDKNFAIEAFSVRARSGNRSSRPSRVPSSARRYFRQALPAVASGSGGDRGTISAQGNNSYSSSVACDASLEPRPVRAPRGWPSMAATEGARTGAGDGVAAAPDKGVRFPSSQGCDSSGALLRPTPPAHARNISQSWRFTTCPPEERGANSAPTVGVACSRASPLWTTRTVSACRTDGAAMTQGGEEDDWVPPYANQDDELDGDGNGEGEGVGGGGGRAMKSIAAALKQAQLTEGDDGKKRDGNPTFVAALSSAFAKRVVTGVTASAVAAEARAQQEGIDRDGNEDECGDRHIAAQDGAAPAHGIGHGHPAPFNAEAGILPRRWTLVNKIRAKSTTTPGAPQGHIGNGSVASNGKIAMAGVTRKPSKRWHMVKAETNAVKAYRRAQVAASTRAARHKASKKQWGELKVARITTSYLMNALMVGSDEIDDDEPSCSEGEERGVGRGGSGNRPRRGRREIGDAAGGSASENSSSIWSRTAELGKLFFAGSIVIAGLQEPVQKQLADQFVRDIPNVEVRIVADVASTIQTVQIMPPSLVLVAWAAFSSAKFARDFLGDGARGLRGIKPGLPVAVVGGENDGEGMLETCLNVRL</sequence>
<keyword evidence="3" id="KW-1185">Reference proteome</keyword>
<protein>
    <submittedName>
        <fullName evidence="2">Uncharacterized protein</fullName>
    </submittedName>
</protein>
<organism evidence="2 3">
    <name type="scientific">Ectocarpus siliculosus</name>
    <name type="common">Brown alga</name>
    <name type="synonym">Conferva siliculosa</name>
    <dbReference type="NCBI Taxonomy" id="2880"/>
    <lineage>
        <taxon>Eukaryota</taxon>
        <taxon>Sar</taxon>
        <taxon>Stramenopiles</taxon>
        <taxon>Ochrophyta</taxon>
        <taxon>PX clade</taxon>
        <taxon>Phaeophyceae</taxon>
        <taxon>Ectocarpales</taxon>
        <taxon>Ectocarpaceae</taxon>
        <taxon>Ectocarpus</taxon>
    </lineage>
</organism>
<feature type="region of interest" description="Disordered" evidence="1">
    <location>
        <begin position="565"/>
        <end position="609"/>
    </location>
</feature>
<dbReference type="OrthoDB" id="10561211at2759"/>
<feature type="compositionally biased region" description="Acidic residues" evidence="1">
    <location>
        <begin position="336"/>
        <end position="346"/>
    </location>
</feature>
<gene>
    <name evidence="2" type="ORF">Esi_0081_0041</name>
</gene>
<name>D8LT85_ECTSI</name>
<accession>D8LT85</accession>
<dbReference type="Proteomes" id="UP000002630">
    <property type="component" value="Linkage Group LG26"/>
</dbReference>
<feature type="region of interest" description="Disordered" evidence="1">
    <location>
        <begin position="319"/>
        <end position="357"/>
    </location>
</feature>
<evidence type="ECO:0000313" key="3">
    <source>
        <dbReference type="Proteomes" id="UP000002630"/>
    </source>
</evidence>
<dbReference type="EMBL" id="FN649751">
    <property type="protein sequence ID" value="CBN77956.1"/>
    <property type="molecule type" value="Genomic_DNA"/>
</dbReference>